<reference evidence="2 3" key="1">
    <citation type="submission" date="2023-03" db="EMBL/GenBank/DDBJ databases">
        <title>WGS of Methanotrichaceae archaeon Mx.</title>
        <authorList>
            <person name="Sorokin D.Y."/>
            <person name="Merkel A.Y."/>
        </authorList>
    </citation>
    <scope>NUCLEOTIDE SEQUENCE [LARGE SCALE GENOMIC DNA]</scope>
    <source>
        <strain evidence="2 3">Mx</strain>
    </source>
</reference>
<name>A0ABT5X6Z4_9EURY</name>
<accession>A0ABT5X6Z4</accession>
<proteinExistence type="predicted"/>
<dbReference type="PANTHER" id="PTHR38137">
    <property type="entry name" value="PRC-BARREL DOMAIN PROTEIN"/>
    <property type="match status" value="1"/>
</dbReference>
<comment type="caution">
    <text evidence="2">The sequence shown here is derived from an EMBL/GenBank/DDBJ whole genome shotgun (WGS) entry which is preliminary data.</text>
</comment>
<dbReference type="Pfam" id="PF05239">
    <property type="entry name" value="PRC"/>
    <property type="match status" value="1"/>
</dbReference>
<evidence type="ECO:0000313" key="3">
    <source>
        <dbReference type="Proteomes" id="UP001220010"/>
    </source>
</evidence>
<protein>
    <submittedName>
        <fullName evidence="2">PRC-barrel domain-containing protein</fullName>
    </submittedName>
</protein>
<dbReference type="SUPFAM" id="SSF50346">
    <property type="entry name" value="PRC-barrel domain"/>
    <property type="match status" value="1"/>
</dbReference>
<dbReference type="InterPro" id="IPR011033">
    <property type="entry name" value="PRC_barrel-like_sf"/>
</dbReference>
<dbReference type="RefSeq" id="WP_316966205.1">
    <property type="nucleotide sequence ID" value="NZ_JARFPK010000013.1"/>
</dbReference>
<organism evidence="2 3">
    <name type="scientific">Candidatus Methanocrinis natronophilus</name>
    <dbReference type="NCBI Taxonomy" id="3033396"/>
    <lineage>
        <taxon>Archaea</taxon>
        <taxon>Methanobacteriati</taxon>
        <taxon>Methanobacteriota</taxon>
        <taxon>Stenosarchaea group</taxon>
        <taxon>Methanomicrobia</taxon>
        <taxon>Methanotrichales</taxon>
        <taxon>Methanotrichaceae</taxon>
        <taxon>Methanocrinis</taxon>
    </lineage>
</organism>
<dbReference type="InterPro" id="IPR027275">
    <property type="entry name" value="PRC-brl_dom"/>
</dbReference>
<sequence length="87" mass="9438">MRIEITALLDQDVYTQKGIYVGRVDDVVLDSDVGEVSGLALGNVNRSLLDLKGKGIIIPYGGVTAVGDIIITKHFGTMPYSDEKKDR</sequence>
<dbReference type="EMBL" id="JARFPK010000013">
    <property type="protein sequence ID" value="MDF0590455.1"/>
    <property type="molecule type" value="Genomic_DNA"/>
</dbReference>
<feature type="domain" description="PRC-barrel" evidence="1">
    <location>
        <begin position="3"/>
        <end position="73"/>
    </location>
</feature>
<keyword evidence="3" id="KW-1185">Reference proteome</keyword>
<dbReference type="Gene3D" id="2.30.30.240">
    <property type="entry name" value="PRC-barrel domain"/>
    <property type="match status" value="1"/>
</dbReference>
<evidence type="ECO:0000313" key="2">
    <source>
        <dbReference type="EMBL" id="MDF0590455.1"/>
    </source>
</evidence>
<dbReference type="Proteomes" id="UP001220010">
    <property type="component" value="Unassembled WGS sequence"/>
</dbReference>
<gene>
    <name evidence="2" type="ORF">P0O15_04605</name>
</gene>
<dbReference type="PANTHER" id="PTHR38137:SF1">
    <property type="entry name" value="PRC-BARREL DOMAIN-CONTAINING PROTEIN"/>
    <property type="match status" value="1"/>
</dbReference>
<evidence type="ECO:0000259" key="1">
    <source>
        <dbReference type="Pfam" id="PF05239"/>
    </source>
</evidence>